<organism evidence="8 9">
    <name type="scientific">Trichonephila clavata</name>
    <name type="common">Joro spider</name>
    <name type="synonym">Nephila clavata</name>
    <dbReference type="NCBI Taxonomy" id="2740835"/>
    <lineage>
        <taxon>Eukaryota</taxon>
        <taxon>Metazoa</taxon>
        <taxon>Ecdysozoa</taxon>
        <taxon>Arthropoda</taxon>
        <taxon>Chelicerata</taxon>
        <taxon>Arachnida</taxon>
        <taxon>Araneae</taxon>
        <taxon>Araneomorphae</taxon>
        <taxon>Entelegynae</taxon>
        <taxon>Araneoidea</taxon>
        <taxon>Nephilidae</taxon>
        <taxon>Trichonephila</taxon>
    </lineage>
</organism>
<keyword evidence="9" id="KW-1185">Reference proteome</keyword>
<dbReference type="Gene3D" id="2.130.10.10">
    <property type="entry name" value="YVTN repeat-like/Quinoprotein amine dehydrogenase"/>
    <property type="match status" value="2"/>
</dbReference>
<evidence type="ECO:0000256" key="1">
    <source>
        <dbReference type="ARBA" id="ARBA00007625"/>
    </source>
</evidence>
<keyword evidence="7" id="KW-0472">Membrane</keyword>
<gene>
    <name evidence="8" type="primary">Wdr55</name>
    <name evidence="8" type="ORF">TNCT_696181</name>
</gene>
<dbReference type="InterPro" id="IPR001680">
    <property type="entry name" value="WD40_rpt"/>
</dbReference>
<name>A0A8X6H1Q4_TRICU</name>
<keyword evidence="7" id="KW-1133">Transmembrane helix</keyword>
<feature type="compositionally biased region" description="Acidic residues" evidence="6">
    <location>
        <begin position="45"/>
        <end position="61"/>
    </location>
</feature>
<feature type="repeat" description="WD" evidence="5">
    <location>
        <begin position="355"/>
        <end position="381"/>
    </location>
</feature>
<dbReference type="Pfam" id="PF24796">
    <property type="entry name" value="WDR55"/>
    <property type="match status" value="1"/>
</dbReference>
<dbReference type="PROSITE" id="PS50082">
    <property type="entry name" value="WD_REPEATS_2"/>
    <property type="match status" value="2"/>
</dbReference>
<protein>
    <recommendedName>
        <fullName evidence="4">WD repeat-containing protein 55 homolog</fullName>
    </recommendedName>
</protein>
<dbReference type="PANTHER" id="PTHR44019">
    <property type="entry name" value="WD REPEAT-CONTAINING PROTEIN 55"/>
    <property type="match status" value="1"/>
</dbReference>
<feature type="transmembrane region" description="Helical" evidence="7">
    <location>
        <begin position="12"/>
        <end position="34"/>
    </location>
</feature>
<reference evidence="8" key="1">
    <citation type="submission" date="2020-07" db="EMBL/GenBank/DDBJ databases">
        <title>Multicomponent nature underlies the extraordinary mechanical properties of spider dragline silk.</title>
        <authorList>
            <person name="Kono N."/>
            <person name="Nakamura H."/>
            <person name="Mori M."/>
            <person name="Yoshida Y."/>
            <person name="Ohtoshi R."/>
            <person name="Malay A.D."/>
            <person name="Moran D.A.P."/>
            <person name="Tomita M."/>
            <person name="Numata K."/>
            <person name="Arakawa K."/>
        </authorList>
    </citation>
    <scope>NUCLEOTIDE SEQUENCE</scope>
</reference>
<keyword evidence="2 5" id="KW-0853">WD repeat</keyword>
<dbReference type="PANTHER" id="PTHR44019:SF20">
    <property type="entry name" value="WD REPEAT-CONTAINING PROTEIN 55"/>
    <property type="match status" value="1"/>
</dbReference>
<dbReference type="InterPro" id="IPR036322">
    <property type="entry name" value="WD40_repeat_dom_sf"/>
</dbReference>
<dbReference type="AlphaFoldDB" id="A0A8X6H1Q4"/>
<feature type="repeat" description="WD" evidence="5">
    <location>
        <begin position="129"/>
        <end position="170"/>
    </location>
</feature>
<evidence type="ECO:0000256" key="2">
    <source>
        <dbReference type="ARBA" id="ARBA00022574"/>
    </source>
</evidence>
<proteinExistence type="inferred from homology"/>
<sequence length="406" mass="44977">MLSKTIILSLDIVFLRYANYTCSCTCCFFFILTLQNYISEMPSSNEEELLDEEVESSDSDDEFSKTENDETVEIEQKIEVPADIPFSSNIVDISCHPKRNIVAAGLIDGSIVLHSYGIADVGNVELLTFDQHKKPCRALCFSDSGEHLFTGAQDAVINVFDLETNSVFRKFARESGSPLYSILPIDNYLLASGEDDGQVVLWDFRMQAPVQCFEDCEDYISCLVVNKEKKILLATSGDGFLSAYNIRGKKLDAQSEQASYDLLCAGIFKGGTKVAVGAGDGSLNIFSWGEFGNISDRFPGHPGSVDAMVVVEDDLVCTGCEDGKIRAVQLYPNRFLGHLGSHGGYTVERVRLCYDKSLIASSSYDHKIKFWDLSGVEEKKSVDVKETKLKKKQSDKPVNSFFADLE</sequence>
<evidence type="ECO:0000256" key="3">
    <source>
        <dbReference type="ARBA" id="ARBA00022737"/>
    </source>
</evidence>
<dbReference type="InterPro" id="IPR050505">
    <property type="entry name" value="WDR55/POC1"/>
</dbReference>
<comment type="caution">
    <text evidence="8">The sequence shown here is derived from an EMBL/GenBank/DDBJ whole genome shotgun (WGS) entry which is preliminary data.</text>
</comment>
<feature type="region of interest" description="Disordered" evidence="6">
    <location>
        <begin position="45"/>
        <end position="70"/>
    </location>
</feature>
<dbReference type="InterPro" id="IPR015943">
    <property type="entry name" value="WD40/YVTN_repeat-like_dom_sf"/>
</dbReference>
<evidence type="ECO:0000313" key="9">
    <source>
        <dbReference type="Proteomes" id="UP000887116"/>
    </source>
</evidence>
<dbReference type="Proteomes" id="UP000887116">
    <property type="component" value="Unassembled WGS sequence"/>
</dbReference>
<feature type="region of interest" description="Disordered" evidence="6">
    <location>
        <begin position="380"/>
        <end position="406"/>
    </location>
</feature>
<comment type="similarity">
    <text evidence="1">Belongs to the WD repeat WDR55 family.</text>
</comment>
<evidence type="ECO:0000256" key="6">
    <source>
        <dbReference type="SAM" id="MobiDB-lite"/>
    </source>
</evidence>
<dbReference type="OrthoDB" id="2288928at2759"/>
<dbReference type="SMART" id="SM00320">
    <property type="entry name" value="WD40"/>
    <property type="match status" value="7"/>
</dbReference>
<evidence type="ECO:0000256" key="5">
    <source>
        <dbReference type="PROSITE-ProRule" id="PRU00221"/>
    </source>
</evidence>
<keyword evidence="7" id="KW-0812">Transmembrane</keyword>
<dbReference type="SUPFAM" id="SSF50978">
    <property type="entry name" value="WD40 repeat-like"/>
    <property type="match status" value="1"/>
</dbReference>
<feature type="compositionally biased region" description="Basic and acidic residues" evidence="6">
    <location>
        <begin position="380"/>
        <end position="395"/>
    </location>
</feature>
<keyword evidence="3" id="KW-0677">Repeat</keyword>
<dbReference type="EMBL" id="BMAO01037114">
    <property type="protein sequence ID" value="GFR15373.1"/>
    <property type="molecule type" value="Genomic_DNA"/>
</dbReference>
<evidence type="ECO:0000256" key="4">
    <source>
        <dbReference type="ARBA" id="ARBA00023478"/>
    </source>
</evidence>
<evidence type="ECO:0000256" key="7">
    <source>
        <dbReference type="SAM" id="Phobius"/>
    </source>
</evidence>
<accession>A0A8X6H1Q4</accession>
<evidence type="ECO:0000313" key="8">
    <source>
        <dbReference type="EMBL" id="GFR15373.1"/>
    </source>
</evidence>